<organism evidence="4 5">
    <name type="scientific">Streptomyces harbinensis</name>
    <dbReference type="NCBI Taxonomy" id="1176198"/>
    <lineage>
        <taxon>Bacteria</taxon>
        <taxon>Bacillati</taxon>
        <taxon>Actinomycetota</taxon>
        <taxon>Actinomycetes</taxon>
        <taxon>Kitasatosporales</taxon>
        <taxon>Streptomycetaceae</taxon>
        <taxon>Streptomyces</taxon>
    </lineage>
</organism>
<dbReference type="Pfam" id="PF00702">
    <property type="entry name" value="Hydrolase"/>
    <property type="match status" value="1"/>
</dbReference>
<keyword evidence="3" id="KW-0460">Magnesium</keyword>
<dbReference type="AlphaFoldDB" id="A0A1I6W2H6"/>
<sequence length="216" mass="22515">MPLLLLDLDNTLIDRDAAFRAAAAAFLTEHALPGDDLEWLMRLDAGGYGLRDDIAAALAGRYGDALPEGAVLAFLDRGGADRVVLAPAVRTALDEAVAAGWTCAIVTNGTVAQQERKIRGTGLDGLVHGWVVSEALGCKKPDPEIFRAAAVATGAELSGAWVVGDSPHADVRGAHAIGARSVWVSGGRAWAEAAYRPTHVAEHVVPAIHHVIGAPR</sequence>
<accession>A0A1I6W2H6</accession>
<name>A0A1I6W2H6_9ACTN</name>
<dbReference type="PANTHER" id="PTHR46470">
    <property type="entry name" value="N-ACYLNEURAMINATE-9-PHOSPHATASE"/>
    <property type="match status" value="1"/>
</dbReference>
<proteinExistence type="predicted"/>
<protein>
    <submittedName>
        <fullName evidence="4">Putative hydrolase of the HAD superfamily</fullName>
    </submittedName>
</protein>
<dbReference type="Proteomes" id="UP000198873">
    <property type="component" value="Unassembled WGS sequence"/>
</dbReference>
<dbReference type="NCBIfam" id="TIGR01549">
    <property type="entry name" value="HAD-SF-IA-v1"/>
    <property type="match status" value="1"/>
</dbReference>
<evidence type="ECO:0000313" key="5">
    <source>
        <dbReference type="Proteomes" id="UP000198873"/>
    </source>
</evidence>
<dbReference type="GO" id="GO:0044281">
    <property type="term" value="P:small molecule metabolic process"/>
    <property type="evidence" value="ECO:0007669"/>
    <property type="project" value="UniProtKB-ARBA"/>
</dbReference>
<dbReference type="InterPro" id="IPR023214">
    <property type="entry name" value="HAD_sf"/>
</dbReference>
<comment type="cofactor">
    <cofactor evidence="1">
        <name>Mg(2+)</name>
        <dbReference type="ChEBI" id="CHEBI:18420"/>
    </cofactor>
</comment>
<evidence type="ECO:0000313" key="4">
    <source>
        <dbReference type="EMBL" id="SFT20207.1"/>
    </source>
</evidence>
<evidence type="ECO:0000256" key="2">
    <source>
        <dbReference type="ARBA" id="ARBA00022801"/>
    </source>
</evidence>
<evidence type="ECO:0000256" key="1">
    <source>
        <dbReference type="ARBA" id="ARBA00001946"/>
    </source>
</evidence>
<gene>
    <name evidence="4" type="ORF">SAMN05444716_11213</name>
</gene>
<dbReference type="PANTHER" id="PTHR46470:SF4">
    <property type="entry name" value="5-AMINO-6-(5-PHOSPHO-D-RIBITYLAMINO)URACIL PHOSPHATASE YIGB"/>
    <property type="match status" value="1"/>
</dbReference>
<dbReference type="RefSeq" id="WP_093844359.1">
    <property type="nucleotide sequence ID" value="NZ_FPAB01000012.1"/>
</dbReference>
<keyword evidence="2 4" id="KW-0378">Hydrolase</keyword>
<keyword evidence="5" id="KW-1185">Reference proteome</keyword>
<dbReference type="SFLD" id="SFLDG01129">
    <property type="entry name" value="C1.5:_HAD__Beta-PGM__Phosphata"/>
    <property type="match status" value="1"/>
</dbReference>
<dbReference type="EMBL" id="FPAB01000012">
    <property type="protein sequence ID" value="SFT20207.1"/>
    <property type="molecule type" value="Genomic_DNA"/>
</dbReference>
<dbReference type="STRING" id="1176198.SAMN05444716_11213"/>
<dbReference type="SFLD" id="SFLDS00003">
    <property type="entry name" value="Haloacid_Dehalogenase"/>
    <property type="match status" value="1"/>
</dbReference>
<dbReference type="InterPro" id="IPR051400">
    <property type="entry name" value="HAD-like_hydrolase"/>
</dbReference>
<dbReference type="InterPro" id="IPR036412">
    <property type="entry name" value="HAD-like_sf"/>
</dbReference>
<dbReference type="SUPFAM" id="SSF56784">
    <property type="entry name" value="HAD-like"/>
    <property type="match status" value="1"/>
</dbReference>
<dbReference type="InterPro" id="IPR006439">
    <property type="entry name" value="HAD-SF_hydro_IA"/>
</dbReference>
<evidence type="ECO:0000256" key="3">
    <source>
        <dbReference type="ARBA" id="ARBA00022842"/>
    </source>
</evidence>
<dbReference type="GO" id="GO:0016787">
    <property type="term" value="F:hydrolase activity"/>
    <property type="evidence" value="ECO:0007669"/>
    <property type="project" value="UniProtKB-KW"/>
</dbReference>
<dbReference type="Gene3D" id="1.10.150.520">
    <property type="match status" value="1"/>
</dbReference>
<dbReference type="Gene3D" id="3.40.50.1000">
    <property type="entry name" value="HAD superfamily/HAD-like"/>
    <property type="match status" value="1"/>
</dbReference>
<reference evidence="5" key="1">
    <citation type="submission" date="2016-10" db="EMBL/GenBank/DDBJ databases">
        <authorList>
            <person name="Varghese N."/>
            <person name="Submissions S."/>
        </authorList>
    </citation>
    <scope>NUCLEOTIDE SEQUENCE [LARGE SCALE GENOMIC DNA]</scope>
    <source>
        <strain evidence="5">CGMCC 4.7047</strain>
    </source>
</reference>